<dbReference type="PANTHER" id="PTHR47506">
    <property type="entry name" value="TRANSCRIPTIONAL REGULATORY PROTEIN"/>
    <property type="match status" value="1"/>
</dbReference>
<evidence type="ECO:0000256" key="2">
    <source>
        <dbReference type="ARBA" id="ARBA00023125"/>
    </source>
</evidence>
<dbReference type="PANTHER" id="PTHR47506:SF1">
    <property type="entry name" value="HTH-TYPE TRANSCRIPTIONAL REGULATOR YJDC"/>
    <property type="match status" value="1"/>
</dbReference>
<dbReference type="Pfam" id="PF00440">
    <property type="entry name" value="TetR_N"/>
    <property type="match status" value="1"/>
</dbReference>
<dbReference type="InterPro" id="IPR001647">
    <property type="entry name" value="HTH_TetR"/>
</dbReference>
<dbReference type="PROSITE" id="PS50977">
    <property type="entry name" value="HTH_TETR_2"/>
    <property type="match status" value="1"/>
</dbReference>
<dbReference type="AlphaFoldDB" id="A0AB39XGE7"/>
<dbReference type="Gene3D" id="1.10.357.10">
    <property type="entry name" value="Tetracycline Repressor, domain 2"/>
    <property type="match status" value="1"/>
</dbReference>
<feature type="region of interest" description="Disordered" evidence="5">
    <location>
        <begin position="1"/>
        <end position="25"/>
    </location>
</feature>
<dbReference type="RefSeq" id="WP_369721411.1">
    <property type="nucleotide sequence ID" value="NZ_CP165734.1"/>
</dbReference>
<dbReference type="EMBL" id="CP165734">
    <property type="protein sequence ID" value="XDV56970.1"/>
    <property type="molecule type" value="Genomic_DNA"/>
</dbReference>
<gene>
    <name evidence="7" type="ORF">AB8Z38_31000</name>
</gene>
<evidence type="ECO:0000313" key="7">
    <source>
        <dbReference type="EMBL" id="XDV56970.1"/>
    </source>
</evidence>
<dbReference type="InterPro" id="IPR009057">
    <property type="entry name" value="Homeodomain-like_sf"/>
</dbReference>
<dbReference type="SUPFAM" id="SSF46689">
    <property type="entry name" value="Homeodomain-like"/>
    <property type="match status" value="1"/>
</dbReference>
<evidence type="ECO:0000259" key="6">
    <source>
        <dbReference type="PROSITE" id="PS50977"/>
    </source>
</evidence>
<keyword evidence="1" id="KW-0805">Transcription regulation</keyword>
<proteinExistence type="predicted"/>
<evidence type="ECO:0000256" key="3">
    <source>
        <dbReference type="ARBA" id="ARBA00023163"/>
    </source>
</evidence>
<organism evidence="7">
    <name type="scientific">Bradyrhizobium sp. LLZ17</name>
    <dbReference type="NCBI Taxonomy" id="3239388"/>
    <lineage>
        <taxon>Bacteria</taxon>
        <taxon>Pseudomonadati</taxon>
        <taxon>Pseudomonadota</taxon>
        <taxon>Alphaproteobacteria</taxon>
        <taxon>Hyphomicrobiales</taxon>
        <taxon>Nitrobacteraceae</taxon>
        <taxon>Bradyrhizobium</taxon>
    </lineage>
</organism>
<dbReference type="GO" id="GO:0003677">
    <property type="term" value="F:DNA binding"/>
    <property type="evidence" value="ECO:0007669"/>
    <property type="project" value="UniProtKB-UniRule"/>
</dbReference>
<protein>
    <submittedName>
        <fullName evidence="7">TetR/AcrR family transcriptional regulator</fullName>
    </submittedName>
</protein>
<reference evidence="7" key="1">
    <citation type="submission" date="2024-08" db="EMBL/GenBank/DDBJ databases">
        <authorList>
            <person name="Chaddad Z."/>
            <person name="Lamrabet M."/>
            <person name="Bouhnik O."/>
            <person name="Alami S."/>
            <person name="Wipf D."/>
            <person name="Courty P.E."/>
            <person name="Missbah El Idrissi M."/>
        </authorList>
    </citation>
    <scope>NUCLEOTIDE SEQUENCE</scope>
    <source>
        <strain evidence="7">LLZ17</strain>
    </source>
</reference>
<dbReference type="Gene3D" id="1.10.10.60">
    <property type="entry name" value="Homeodomain-like"/>
    <property type="match status" value="1"/>
</dbReference>
<sequence>MVQKSKGPPAAASEQPKRRGRPRAYEPDVALRKALDLFRTQGFAATSLDDLSEATGMNRPSLYGAFGDKRELYIKSYQRYRDDARASMREIFREEMPLRQRLERIFASALNIYLSGETGPRGCFTVVTAASEAVGDPDIRAMVLDGLSELDKAFASCFRRAKEKGELPDSADPAVLAQLASATVHSIAVRSRVRVPRKELEAIVTGAIDLMVGAGANGRVVPAKAGTHNHRE</sequence>
<evidence type="ECO:0000256" key="4">
    <source>
        <dbReference type="PROSITE-ProRule" id="PRU00335"/>
    </source>
</evidence>
<feature type="DNA-binding region" description="H-T-H motif" evidence="4">
    <location>
        <begin position="47"/>
        <end position="66"/>
    </location>
</feature>
<evidence type="ECO:0000256" key="1">
    <source>
        <dbReference type="ARBA" id="ARBA00023015"/>
    </source>
</evidence>
<dbReference type="InterPro" id="IPR036271">
    <property type="entry name" value="Tet_transcr_reg_TetR-rel_C_sf"/>
</dbReference>
<evidence type="ECO:0000256" key="5">
    <source>
        <dbReference type="SAM" id="MobiDB-lite"/>
    </source>
</evidence>
<keyword evidence="2 4" id="KW-0238">DNA-binding</keyword>
<feature type="domain" description="HTH tetR-type" evidence="6">
    <location>
        <begin position="24"/>
        <end position="84"/>
    </location>
</feature>
<dbReference type="Pfam" id="PF16925">
    <property type="entry name" value="TetR_C_13"/>
    <property type="match status" value="1"/>
</dbReference>
<keyword evidence="3" id="KW-0804">Transcription</keyword>
<dbReference type="SUPFAM" id="SSF48498">
    <property type="entry name" value="Tetracyclin repressor-like, C-terminal domain"/>
    <property type="match status" value="1"/>
</dbReference>
<name>A0AB39XGE7_9BRAD</name>
<accession>A0AB39XGE7</accession>
<dbReference type="InterPro" id="IPR011075">
    <property type="entry name" value="TetR_C"/>
</dbReference>